<feature type="binding site" evidence="5">
    <location>
        <position position="62"/>
    </location>
    <ligand>
        <name>substrate</name>
    </ligand>
</feature>
<comment type="function">
    <text evidence="5 6">Catalyzes the interconversion of 2-phosphoglycerate and 3-phosphoglycerate.</text>
</comment>
<keyword evidence="3 5" id="KW-0324">Glycolysis</keyword>
<dbReference type="InterPro" id="IPR029033">
    <property type="entry name" value="His_PPase_superfam"/>
</dbReference>
<dbReference type="Gene3D" id="3.40.50.1240">
    <property type="entry name" value="Phosphoglycerate mutase-like"/>
    <property type="match status" value="1"/>
</dbReference>
<dbReference type="GO" id="GO:0004619">
    <property type="term" value="F:phosphoglycerate mutase activity"/>
    <property type="evidence" value="ECO:0007669"/>
    <property type="project" value="UniProtKB-EC"/>
</dbReference>
<evidence type="ECO:0000313" key="7">
    <source>
        <dbReference type="EMBL" id="MCX5613793.1"/>
    </source>
</evidence>
<feature type="binding site" evidence="5">
    <location>
        <begin position="23"/>
        <end position="24"/>
    </location>
    <ligand>
        <name>substrate</name>
    </ligand>
</feature>
<evidence type="ECO:0000256" key="6">
    <source>
        <dbReference type="RuleBase" id="RU004512"/>
    </source>
</evidence>
<feature type="binding site" evidence="5">
    <location>
        <begin position="89"/>
        <end position="92"/>
    </location>
    <ligand>
        <name>substrate</name>
    </ligand>
</feature>
<dbReference type="EMBL" id="JANIDW010000001">
    <property type="protein sequence ID" value="MCX5613793.1"/>
    <property type="molecule type" value="Genomic_DNA"/>
</dbReference>
<keyword evidence="8" id="KW-1185">Reference proteome</keyword>
<name>A0ABT3W4S8_9PROT</name>
<keyword evidence="4 5" id="KW-0413">Isomerase</keyword>
<dbReference type="CDD" id="cd07067">
    <property type="entry name" value="HP_PGM_like"/>
    <property type="match status" value="1"/>
</dbReference>
<comment type="subunit">
    <text evidence="5">Homodimer.</text>
</comment>
<comment type="caution">
    <text evidence="5">Lacks conserved residue(s) required for the propagation of feature annotation.</text>
</comment>
<evidence type="ECO:0000313" key="8">
    <source>
        <dbReference type="Proteomes" id="UP001165648"/>
    </source>
</evidence>
<comment type="catalytic activity">
    <reaction evidence="5 6">
        <text>(2R)-2-phosphoglycerate = (2R)-3-phosphoglycerate</text>
        <dbReference type="Rhea" id="RHEA:15901"/>
        <dbReference type="ChEBI" id="CHEBI:58272"/>
        <dbReference type="ChEBI" id="CHEBI:58289"/>
        <dbReference type="EC" id="5.4.2.11"/>
    </reaction>
</comment>
<organism evidence="7 8">
    <name type="scientific">Bombella saccharophila</name>
    <dbReference type="NCBI Taxonomy" id="2967338"/>
    <lineage>
        <taxon>Bacteria</taxon>
        <taxon>Pseudomonadati</taxon>
        <taxon>Pseudomonadota</taxon>
        <taxon>Alphaproteobacteria</taxon>
        <taxon>Acetobacterales</taxon>
        <taxon>Acetobacteraceae</taxon>
        <taxon>Bombella</taxon>
    </lineage>
</organism>
<protein>
    <recommendedName>
        <fullName evidence="5 6">2,3-bisphosphoglycerate-dependent phosphoglycerate mutase</fullName>
        <shortName evidence="5">BPG-dependent PGAM</shortName>
        <shortName evidence="5">PGAM</shortName>
        <shortName evidence="5">Phosphoglyceromutase</shortName>
        <shortName evidence="5">dPGM</shortName>
        <ecNumber evidence="5 6">5.4.2.11</ecNumber>
    </recommendedName>
</protein>
<evidence type="ECO:0000256" key="5">
    <source>
        <dbReference type="HAMAP-Rule" id="MF_01039"/>
    </source>
</evidence>
<feature type="site" description="Transition state stabilizer" evidence="5">
    <location>
        <position position="184"/>
    </location>
</feature>
<dbReference type="InterPro" id="IPR013078">
    <property type="entry name" value="His_Pase_superF_clade-1"/>
</dbReference>
<dbReference type="SUPFAM" id="SSF53254">
    <property type="entry name" value="Phosphoglycerate mutase-like"/>
    <property type="match status" value="1"/>
</dbReference>
<proteinExistence type="inferred from homology"/>
<feature type="binding site" evidence="5">
    <location>
        <begin position="116"/>
        <end position="117"/>
    </location>
    <ligand>
        <name>substrate</name>
    </ligand>
</feature>
<dbReference type="HAMAP" id="MF_01039">
    <property type="entry name" value="PGAM_GpmA"/>
    <property type="match status" value="1"/>
</dbReference>
<keyword evidence="2 5" id="KW-0312">Gluconeogenesis</keyword>
<sequence length="239" mass="27050">MTHARLVLMRHGQSLGNHANLFTGWYDLDLSPAGHEEARRAGRLMRAHGFQFHAAHCSMLKRTIHTLWHCLDELNQTWLPEHKSWRLNERHYGALQGLEKNDIIARYGAEQVQQWRRGFAITPPEVGENSPHYPGHDPRYGSLPRADLPKGESLATTIKRVLPYWQNTLRPSLQAGQSLLVITHGTVMRALISQLNSLSPAETCTLELPTGTPLVYEFKADGQTERAYYLSAARSGEQI</sequence>
<gene>
    <name evidence="5 7" type="primary">gpmA</name>
    <name evidence="7" type="ORF">NQF64_00815</name>
</gene>
<evidence type="ECO:0000256" key="3">
    <source>
        <dbReference type="ARBA" id="ARBA00023152"/>
    </source>
</evidence>
<dbReference type="PROSITE" id="PS00175">
    <property type="entry name" value="PG_MUTASE"/>
    <property type="match status" value="1"/>
</dbReference>
<evidence type="ECO:0000256" key="4">
    <source>
        <dbReference type="ARBA" id="ARBA00023235"/>
    </source>
</evidence>
<dbReference type="Pfam" id="PF00300">
    <property type="entry name" value="His_Phos_1"/>
    <property type="match status" value="2"/>
</dbReference>
<dbReference type="SMART" id="SM00855">
    <property type="entry name" value="PGAM"/>
    <property type="match status" value="1"/>
</dbReference>
<dbReference type="EC" id="5.4.2.11" evidence="5 6"/>
<feature type="binding site" evidence="5">
    <location>
        <position position="100"/>
    </location>
    <ligand>
        <name>substrate</name>
    </ligand>
</feature>
<accession>A0ABT3W4S8</accession>
<evidence type="ECO:0000256" key="2">
    <source>
        <dbReference type="ARBA" id="ARBA00022432"/>
    </source>
</evidence>
<comment type="pathway">
    <text evidence="5 6">Carbohydrate degradation; glycolysis; pyruvate from D-glyceraldehyde 3-phosphate: step 3/5.</text>
</comment>
<dbReference type="RefSeq" id="WP_266106172.1">
    <property type="nucleotide sequence ID" value="NZ_JANIDW010000001.1"/>
</dbReference>
<feature type="active site" description="Proton donor/acceptor" evidence="5">
    <location>
        <position position="89"/>
    </location>
</feature>
<reference evidence="7 8" key="1">
    <citation type="submission" date="2022-07" db="EMBL/GenBank/DDBJ databases">
        <title>Bombella genomes.</title>
        <authorList>
            <person name="Harer L."/>
            <person name="Styblova S."/>
            <person name="Ehrmann M."/>
        </authorList>
    </citation>
    <scope>NUCLEOTIDE SEQUENCE [LARGE SCALE GENOMIC DNA]</scope>
    <source>
        <strain evidence="7 8">TMW 2.2558</strain>
    </source>
</reference>
<comment type="caution">
    <text evidence="7">The sequence shown here is derived from an EMBL/GenBank/DDBJ whole genome shotgun (WGS) entry which is preliminary data.</text>
</comment>
<dbReference type="PIRSF" id="PIRSF000709">
    <property type="entry name" value="6PFK_2-Ptase"/>
    <property type="match status" value="1"/>
</dbReference>
<evidence type="ECO:0000256" key="1">
    <source>
        <dbReference type="ARBA" id="ARBA00006717"/>
    </source>
</evidence>
<feature type="active site" description="Tele-phosphohistidine intermediate" evidence="5">
    <location>
        <position position="11"/>
    </location>
</feature>
<dbReference type="Proteomes" id="UP001165648">
    <property type="component" value="Unassembled WGS sequence"/>
</dbReference>
<dbReference type="NCBIfam" id="NF010713">
    <property type="entry name" value="PRK14115.1"/>
    <property type="match status" value="1"/>
</dbReference>
<dbReference type="NCBIfam" id="TIGR01258">
    <property type="entry name" value="pgm_1"/>
    <property type="match status" value="1"/>
</dbReference>
<dbReference type="PANTHER" id="PTHR11931">
    <property type="entry name" value="PHOSPHOGLYCERATE MUTASE"/>
    <property type="match status" value="1"/>
</dbReference>
<dbReference type="InterPro" id="IPR001345">
    <property type="entry name" value="PG/BPGM_mutase_AS"/>
</dbReference>
<feature type="binding site" evidence="5">
    <location>
        <begin position="10"/>
        <end position="17"/>
    </location>
    <ligand>
        <name>substrate</name>
    </ligand>
</feature>
<comment type="similarity">
    <text evidence="1 5">Belongs to the phosphoglycerate mutase family. BPG-dependent PGAM subfamily.</text>
</comment>
<dbReference type="InterPro" id="IPR005952">
    <property type="entry name" value="Phosphogly_mut1"/>
</dbReference>